<evidence type="ECO:0000313" key="3">
    <source>
        <dbReference type="EMBL" id="CAG2187795.1"/>
    </source>
</evidence>
<evidence type="ECO:0000256" key="2">
    <source>
        <dbReference type="SAM" id="Phobius"/>
    </source>
</evidence>
<comment type="caution">
    <text evidence="3">The sequence shown here is derived from an EMBL/GenBank/DDBJ whole genome shotgun (WGS) entry which is preliminary data.</text>
</comment>
<dbReference type="EMBL" id="CAJPWZ010000185">
    <property type="protein sequence ID" value="CAG2187795.1"/>
    <property type="molecule type" value="Genomic_DNA"/>
</dbReference>
<organism evidence="3 4">
    <name type="scientific">Mytilus edulis</name>
    <name type="common">Blue mussel</name>
    <dbReference type="NCBI Taxonomy" id="6550"/>
    <lineage>
        <taxon>Eukaryota</taxon>
        <taxon>Metazoa</taxon>
        <taxon>Spiralia</taxon>
        <taxon>Lophotrochozoa</taxon>
        <taxon>Mollusca</taxon>
        <taxon>Bivalvia</taxon>
        <taxon>Autobranchia</taxon>
        <taxon>Pteriomorphia</taxon>
        <taxon>Mytilida</taxon>
        <taxon>Mytiloidea</taxon>
        <taxon>Mytilidae</taxon>
        <taxon>Mytilinae</taxon>
        <taxon>Mytilus</taxon>
    </lineage>
</organism>
<keyword evidence="4" id="KW-1185">Reference proteome</keyword>
<accession>A0A8S3PV38</accession>
<sequence length="514" mass="58825">MKLTKQDGKLVKVGELFIPRSNTKEPTPQDQEPVQTEIQREVETKPDDIDTIKLTRYEFHMKNRKAIAKTRSGGIILGYKKEMASKIKPLPTHYVHCALAISLSGLSVDNVEDAGENCNSQTFYKNNKKWNNEKCHEFKDQIEQGKVDELKILLDEVESGNLDFSKKYSSVDKTKINKNVVQYSVILGNPHLELVNFRILGKKVDRNLENLKFKSKYLDNNPLDCSKCELEKLKELLRNLIKSTASCDNTPLIDHIFTNCTEITTEHNEEKSTVSKQQTRLIITRTESVTTESFQSSVATDSSARTTESISGIKNTEVILYLSCGVGFFFILSCSMACFYVVKKYRNNQNLGINQIIDINNREAELDSETQRSPTISSERGSGYGYAEIDELEMSEFILTPSEQLHLVQDDNSNDSYDRISSPSNDYLNPYDSLLPSLQQSGNDQDDSDEYSNPNEENRAYDNLYQPIRFNRQDEFRQYASCSSVHYFEVLDDPIGKENDASMKEDSKQYRKTW</sequence>
<protein>
    <submittedName>
        <fullName evidence="3">Uncharacterized protein</fullName>
    </submittedName>
</protein>
<gene>
    <name evidence="3" type="ORF">MEDL_3264</name>
</gene>
<feature type="compositionally biased region" description="Polar residues" evidence="1">
    <location>
        <begin position="412"/>
        <end position="427"/>
    </location>
</feature>
<dbReference type="AlphaFoldDB" id="A0A8S3PV38"/>
<evidence type="ECO:0000256" key="1">
    <source>
        <dbReference type="SAM" id="MobiDB-lite"/>
    </source>
</evidence>
<dbReference type="Proteomes" id="UP000683360">
    <property type="component" value="Unassembled WGS sequence"/>
</dbReference>
<keyword evidence="2" id="KW-1133">Transmembrane helix</keyword>
<evidence type="ECO:0000313" key="4">
    <source>
        <dbReference type="Proteomes" id="UP000683360"/>
    </source>
</evidence>
<proteinExistence type="predicted"/>
<keyword evidence="2" id="KW-0472">Membrane</keyword>
<name>A0A8S3PV38_MYTED</name>
<feature type="transmembrane region" description="Helical" evidence="2">
    <location>
        <begin position="318"/>
        <end position="342"/>
    </location>
</feature>
<feature type="region of interest" description="Disordered" evidence="1">
    <location>
        <begin position="412"/>
        <end position="464"/>
    </location>
</feature>
<keyword evidence="2" id="KW-0812">Transmembrane</keyword>
<reference evidence="3" key="1">
    <citation type="submission" date="2021-03" db="EMBL/GenBank/DDBJ databases">
        <authorList>
            <person name="Bekaert M."/>
        </authorList>
    </citation>
    <scope>NUCLEOTIDE SEQUENCE</scope>
</reference>